<dbReference type="Gene3D" id="2.40.160.60">
    <property type="entry name" value="Outer membrane protein transport protein (OMPP1/FadL/TodX)"/>
    <property type="match status" value="1"/>
</dbReference>
<dbReference type="OrthoDB" id="19849at2"/>
<proteinExistence type="inferred from homology"/>
<evidence type="ECO:0000256" key="8">
    <source>
        <dbReference type="SAM" id="SignalP"/>
    </source>
</evidence>
<dbReference type="PANTHER" id="PTHR35093:SF8">
    <property type="entry name" value="OUTER MEMBRANE PROTEIN NMB0088-RELATED"/>
    <property type="match status" value="1"/>
</dbReference>
<comment type="subcellular location">
    <subcellularLocation>
        <location evidence="1">Cell outer membrane</location>
        <topology evidence="1">Multi-pass membrane protein</topology>
    </subcellularLocation>
</comment>
<name>W0DTV3_9GAMM</name>
<keyword evidence="5 8" id="KW-0732">Signal</keyword>
<dbReference type="SUPFAM" id="SSF56935">
    <property type="entry name" value="Porins"/>
    <property type="match status" value="1"/>
</dbReference>
<gene>
    <name evidence="9" type="ORF">THIAE_09015</name>
</gene>
<evidence type="ECO:0000256" key="4">
    <source>
        <dbReference type="ARBA" id="ARBA00022692"/>
    </source>
</evidence>
<keyword evidence="3" id="KW-1134">Transmembrane beta strand</keyword>
<dbReference type="EMBL" id="CP007030">
    <property type="protein sequence ID" value="AHF01877.1"/>
    <property type="molecule type" value="Genomic_DNA"/>
</dbReference>
<dbReference type="GO" id="GO:0009279">
    <property type="term" value="C:cell outer membrane"/>
    <property type="evidence" value="ECO:0007669"/>
    <property type="project" value="UniProtKB-SubCell"/>
</dbReference>
<dbReference type="InterPro" id="IPR005017">
    <property type="entry name" value="OMPP1/FadL/TodX"/>
</dbReference>
<dbReference type="eggNOG" id="COG2067">
    <property type="taxonomic scope" value="Bacteria"/>
</dbReference>
<dbReference type="HOGENOM" id="CLU_035981_1_2_6"/>
<dbReference type="GO" id="GO:0015483">
    <property type="term" value="F:long-chain fatty acid transporting porin activity"/>
    <property type="evidence" value="ECO:0007669"/>
    <property type="project" value="TreeGrafter"/>
</dbReference>
<evidence type="ECO:0000313" key="9">
    <source>
        <dbReference type="EMBL" id="AHF01877.1"/>
    </source>
</evidence>
<evidence type="ECO:0000256" key="5">
    <source>
        <dbReference type="ARBA" id="ARBA00022729"/>
    </source>
</evidence>
<dbReference type="Proteomes" id="UP000005380">
    <property type="component" value="Chromosome"/>
</dbReference>
<dbReference type="STRING" id="717772.THIAE_09015"/>
<feature type="chain" id="PRO_5004787240" evidence="8">
    <location>
        <begin position="23"/>
        <end position="424"/>
    </location>
</feature>
<dbReference type="KEGG" id="tao:THIAE_09015"/>
<evidence type="ECO:0000313" key="10">
    <source>
        <dbReference type="Proteomes" id="UP000005380"/>
    </source>
</evidence>
<evidence type="ECO:0000256" key="3">
    <source>
        <dbReference type="ARBA" id="ARBA00022452"/>
    </source>
</evidence>
<dbReference type="RefSeq" id="WP_006460886.1">
    <property type="nucleotide sequence ID" value="NZ_CP007030.1"/>
</dbReference>
<keyword evidence="6" id="KW-0472">Membrane</keyword>
<keyword evidence="4" id="KW-0812">Transmembrane</keyword>
<dbReference type="PANTHER" id="PTHR35093">
    <property type="entry name" value="OUTER MEMBRANE PROTEIN NMB0088-RELATED"/>
    <property type="match status" value="1"/>
</dbReference>
<protein>
    <submittedName>
        <fullName evidence="9">Aromatic hydrocarbon degradation protein</fullName>
    </submittedName>
</protein>
<dbReference type="AlphaFoldDB" id="W0DTV3"/>
<evidence type="ECO:0000256" key="2">
    <source>
        <dbReference type="ARBA" id="ARBA00008163"/>
    </source>
</evidence>
<dbReference type="Pfam" id="PF03349">
    <property type="entry name" value="Toluene_X"/>
    <property type="match status" value="1"/>
</dbReference>
<accession>W0DTV3</accession>
<evidence type="ECO:0000256" key="7">
    <source>
        <dbReference type="ARBA" id="ARBA00023237"/>
    </source>
</evidence>
<dbReference type="InParanoid" id="W0DTV3"/>
<organism evidence="9 10">
    <name type="scientific">Thiomicrospira aerophila AL3</name>
    <dbReference type="NCBI Taxonomy" id="717772"/>
    <lineage>
        <taxon>Bacteria</taxon>
        <taxon>Pseudomonadati</taxon>
        <taxon>Pseudomonadota</taxon>
        <taxon>Gammaproteobacteria</taxon>
        <taxon>Thiotrichales</taxon>
        <taxon>Piscirickettsiaceae</taxon>
        <taxon>Thiomicrospira</taxon>
    </lineage>
</organism>
<feature type="signal peptide" evidence="8">
    <location>
        <begin position="1"/>
        <end position="22"/>
    </location>
</feature>
<keyword evidence="10" id="KW-1185">Reference proteome</keyword>
<keyword evidence="7" id="KW-0998">Cell outer membrane</keyword>
<reference evidence="9 10" key="1">
    <citation type="submission" date="2013-12" db="EMBL/GenBank/DDBJ databases">
        <authorList>
            <consortium name="DOE Joint Genome Institute"/>
            <person name="Kappler U."/>
            <person name="Huntemann M."/>
            <person name="Han J."/>
            <person name="Chen A."/>
            <person name="Kyrpides N."/>
            <person name="Mavromatis K."/>
            <person name="Markowitz V."/>
            <person name="Palaniappan K."/>
            <person name="Ivanova N."/>
            <person name="Schaumberg A."/>
            <person name="Pati A."/>
            <person name="Liolios K."/>
            <person name="Nordberg H.P."/>
            <person name="Cantor M.N."/>
            <person name="Hua S.X."/>
            <person name="Woyke T."/>
        </authorList>
    </citation>
    <scope>NUCLEOTIDE SEQUENCE [LARGE SCALE GENOMIC DNA]</scope>
    <source>
        <strain evidence="10">AL2</strain>
    </source>
</reference>
<evidence type="ECO:0000256" key="6">
    <source>
        <dbReference type="ARBA" id="ARBA00023136"/>
    </source>
</evidence>
<dbReference type="FunCoup" id="W0DTV3">
    <property type="interactions" value="42"/>
</dbReference>
<comment type="similarity">
    <text evidence="2">Belongs to the OmpP1/FadL family.</text>
</comment>
<evidence type="ECO:0000256" key="1">
    <source>
        <dbReference type="ARBA" id="ARBA00004571"/>
    </source>
</evidence>
<sequence>MKPTRLALAIATAAMVSQPVLATNGDHLIGLGAQSRAMGGTGAAAFFGSENALTNPALIGKMQGTEFVIGGTVFMPSVKAKTDVASMPGQSVSQTSDADLSVIPEVSLATRINDNWVFGLGIFGTAGMGVDYRDNGGAPDGTGLFNGYSNLQLMKFAPTLAYNDSNWGIGFAPVIQYGALDINYKQFIPNDPADPSAGGDLLNIGNGMSQDYGFGFNVGGYFDVTPELTLGLAYQSAINMKYKDQITTAAEGFMLPDFGVNLGDELEQPSEIKVGAAYTMGNMMYTADYKRIGWGSAKGYKDFNWEDQDVFAIGAKYTANKYWLGVGYNYGSDPIKKKSGNDYASQAINLLNNHFFPAVVESHFTFGGGYSFTENLTVEGAVTYAAEKTKTVDTGLISGGTPGDTSHKVTHSQLGYTLALRMNF</sequence>